<dbReference type="PANTHER" id="PTHR12905">
    <property type="entry name" value="METALLOPHOSPHOESTERASE"/>
    <property type="match status" value="1"/>
</dbReference>
<dbReference type="CDD" id="cd07379">
    <property type="entry name" value="MPP_239FB"/>
    <property type="match status" value="1"/>
</dbReference>
<dbReference type="InterPro" id="IPR004843">
    <property type="entry name" value="Calcineurin-like_PHP"/>
</dbReference>
<dbReference type="RefSeq" id="WP_123889615.1">
    <property type="nucleotide sequence ID" value="NZ_RKKU01000011.1"/>
</dbReference>
<proteinExistence type="predicted"/>
<sequence length="243" mass="27246">MKHTLEHKSLTCVCISDTHGLHAELPVLPEGDVLIHAGDCLGNGSVRSLESFAEWFESQPHKHKILVAGNHDLALQNHPELIPKLLPTTHYLQDNGVEIEGVKFWGSPWTPRFHSGAFMLDRGWALEERWSLIPDDTDVLVTHGPPHLSGDMAIDDTLRVNVGCECLLRRTRDLPLQVHVFGHIHEGYGLYQRGAQRLINACSCTEYYEPTNHAVVFTLDTMNRSGNLFSTGSRPRQPPYSFG</sequence>
<feature type="domain" description="Calcineurin-like phosphoesterase" evidence="1">
    <location>
        <begin position="13"/>
        <end position="186"/>
    </location>
</feature>
<dbReference type="EMBL" id="RKKU01000011">
    <property type="protein sequence ID" value="ROZ84458.1"/>
    <property type="molecule type" value="Genomic_DNA"/>
</dbReference>
<dbReference type="PANTHER" id="PTHR12905:SF0">
    <property type="entry name" value="CALCINEURIN-LIKE PHOSPHOESTERASE DOMAIN-CONTAINING PROTEIN"/>
    <property type="match status" value="1"/>
</dbReference>
<dbReference type="Proteomes" id="UP000275199">
    <property type="component" value="Unassembled WGS sequence"/>
</dbReference>
<dbReference type="InterPro" id="IPR029052">
    <property type="entry name" value="Metallo-depent_PP-like"/>
</dbReference>
<dbReference type="SUPFAM" id="SSF56300">
    <property type="entry name" value="Metallo-dependent phosphatases"/>
    <property type="match status" value="1"/>
</dbReference>
<dbReference type="Pfam" id="PF00149">
    <property type="entry name" value="Metallophos"/>
    <property type="match status" value="1"/>
</dbReference>
<dbReference type="InterPro" id="IPR051693">
    <property type="entry name" value="UPF0046_metallophosphoest"/>
</dbReference>
<dbReference type="Gene3D" id="3.60.21.10">
    <property type="match status" value="1"/>
</dbReference>
<reference evidence="2 3" key="1">
    <citation type="submission" date="2018-11" db="EMBL/GenBank/DDBJ databases">
        <authorList>
            <person name="Jang G.I."/>
            <person name="Hwang C.Y."/>
        </authorList>
    </citation>
    <scope>NUCLEOTIDE SEQUENCE [LARGE SCALE GENOMIC DNA]</scope>
    <source>
        <strain evidence="2 3">SSM26</strain>
    </source>
</reference>
<name>A0ABX9XHQ9_9PSED</name>
<evidence type="ECO:0000313" key="3">
    <source>
        <dbReference type="Proteomes" id="UP000275199"/>
    </source>
</evidence>
<protein>
    <submittedName>
        <fullName evidence="2">Metallophosphoesterase</fullName>
    </submittedName>
</protein>
<organism evidence="2 3">
    <name type="scientific">Pseudomonas neustonica</name>
    <dbReference type="NCBI Taxonomy" id="2487346"/>
    <lineage>
        <taxon>Bacteria</taxon>
        <taxon>Pseudomonadati</taxon>
        <taxon>Pseudomonadota</taxon>
        <taxon>Gammaproteobacteria</taxon>
        <taxon>Pseudomonadales</taxon>
        <taxon>Pseudomonadaceae</taxon>
        <taxon>Pseudomonas</taxon>
    </lineage>
</organism>
<keyword evidence="3" id="KW-1185">Reference proteome</keyword>
<accession>A0ABX9XHQ9</accession>
<comment type="caution">
    <text evidence="2">The sequence shown here is derived from an EMBL/GenBank/DDBJ whole genome shotgun (WGS) entry which is preliminary data.</text>
</comment>
<evidence type="ECO:0000313" key="2">
    <source>
        <dbReference type="EMBL" id="ROZ84458.1"/>
    </source>
</evidence>
<gene>
    <name evidence="2" type="ORF">EF096_10715</name>
</gene>
<evidence type="ECO:0000259" key="1">
    <source>
        <dbReference type="Pfam" id="PF00149"/>
    </source>
</evidence>